<dbReference type="EMBL" id="AWNI01000042">
    <property type="protein sequence ID" value="ETS59530.1"/>
    <property type="molecule type" value="Genomic_DNA"/>
</dbReference>
<reference evidence="2 3" key="1">
    <citation type="journal article" date="2014" name="Genome Announc.">
        <title>Genome sequence of the basidiomycetous fungus Pseudozyma aphidis DSM70725, an efficient producer of biosurfactant mannosylerythritol lipids.</title>
        <authorList>
            <person name="Lorenz S."/>
            <person name="Guenther M."/>
            <person name="Grumaz C."/>
            <person name="Rupp S."/>
            <person name="Zibek S."/>
            <person name="Sohn K."/>
        </authorList>
    </citation>
    <scope>NUCLEOTIDE SEQUENCE [LARGE SCALE GENOMIC DNA]</scope>
    <source>
        <strain evidence="3">ATCC 32657 / CBS 517.83 / DSM 70725 / JCM 10318 / NBRC 10182 / NRRL Y-7954 / St-0401</strain>
    </source>
</reference>
<evidence type="ECO:0000256" key="1">
    <source>
        <dbReference type="SAM" id="MobiDB-lite"/>
    </source>
</evidence>
<sequence>MFVQYSRQPSSAALRRLQGACRESGQMKARTPHKDHRWSLPNVAVSSKTTSNSNDCTRPRSSSVLRSKRPSRRTASAEIRLELMAAATRASSSTGGVPIEAVGSATKSDRTLALAAKNQRFTTPAISNDDRKVLQQDPVATRVGSVPVALKAILRVGSQQQREKLEDTDVPGVARVAEECIGIGAQKLASPMTTVSRAVQDRLRHTPA</sequence>
<dbReference type="Proteomes" id="UP000019462">
    <property type="component" value="Unassembled WGS sequence"/>
</dbReference>
<dbReference type="AlphaFoldDB" id="W3VDC5"/>
<evidence type="ECO:0000313" key="2">
    <source>
        <dbReference type="EMBL" id="ETS59530.1"/>
    </source>
</evidence>
<name>W3VDC5_MOEAP</name>
<keyword evidence="3" id="KW-1185">Reference proteome</keyword>
<dbReference type="HOGENOM" id="CLU_1321386_0_0_1"/>
<gene>
    <name evidence="2" type="ORF">PaG_06449</name>
</gene>
<comment type="caution">
    <text evidence="2">The sequence shown here is derived from an EMBL/GenBank/DDBJ whole genome shotgun (WGS) entry which is preliminary data.</text>
</comment>
<feature type="region of interest" description="Disordered" evidence="1">
    <location>
        <begin position="24"/>
        <end position="75"/>
    </location>
</feature>
<proteinExistence type="predicted"/>
<protein>
    <submittedName>
        <fullName evidence="2">Uncharacterized protein</fullName>
    </submittedName>
</protein>
<organism evidence="2 3">
    <name type="scientific">Moesziomyces aphidis</name>
    <name type="common">Pseudozyma aphidis</name>
    <dbReference type="NCBI Taxonomy" id="84754"/>
    <lineage>
        <taxon>Eukaryota</taxon>
        <taxon>Fungi</taxon>
        <taxon>Dikarya</taxon>
        <taxon>Basidiomycota</taxon>
        <taxon>Ustilaginomycotina</taxon>
        <taxon>Ustilaginomycetes</taxon>
        <taxon>Ustilaginales</taxon>
        <taxon>Ustilaginaceae</taxon>
        <taxon>Moesziomyces</taxon>
    </lineage>
</organism>
<feature type="compositionally biased region" description="Polar residues" evidence="1">
    <location>
        <begin position="44"/>
        <end position="65"/>
    </location>
</feature>
<evidence type="ECO:0000313" key="3">
    <source>
        <dbReference type="Proteomes" id="UP000019462"/>
    </source>
</evidence>
<accession>W3VDC5</accession>